<dbReference type="AlphaFoldDB" id="A0A0S8K112"/>
<dbReference type="GO" id="GO:0005737">
    <property type="term" value="C:cytoplasm"/>
    <property type="evidence" value="ECO:0007669"/>
    <property type="project" value="TreeGrafter"/>
</dbReference>
<organism evidence="1 2">
    <name type="scientific">candidate division WOR_3 bacterium SM1_77</name>
    <dbReference type="NCBI Taxonomy" id="1703778"/>
    <lineage>
        <taxon>Bacteria</taxon>
        <taxon>Bacteria division WOR-3</taxon>
    </lineage>
</organism>
<dbReference type="Gene3D" id="3.40.1230.10">
    <property type="entry name" value="MTH938-like"/>
    <property type="match status" value="1"/>
</dbReference>
<dbReference type="Pfam" id="PF04430">
    <property type="entry name" value="DUF498"/>
    <property type="match status" value="1"/>
</dbReference>
<comment type="caution">
    <text evidence="1">The sequence shown here is derived from an EMBL/GenBank/DDBJ whole genome shotgun (WGS) entry which is preliminary data.</text>
</comment>
<evidence type="ECO:0000313" key="2">
    <source>
        <dbReference type="Proteomes" id="UP000050975"/>
    </source>
</evidence>
<sequence>MIEAYEFGDIKISGKNYHNDVIVYPDHINSEWWRKQGHSLDIEDIQEVIDAKPDVIIVGTGQPGMMRVPDKVLARIKQLKIVAIVMPTEQACKEFNRIASEKKVIACLHLTC</sequence>
<dbReference type="Proteomes" id="UP000050975">
    <property type="component" value="Unassembled WGS sequence"/>
</dbReference>
<name>A0A0S8K112_UNCW3</name>
<dbReference type="InterPro" id="IPR036748">
    <property type="entry name" value="MTH938-like_sf"/>
</dbReference>
<reference evidence="1 2" key="1">
    <citation type="journal article" date="2015" name="Microbiome">
        <title>Genomic resolution of linkages in carbon, nitrogen, and sulfur cycling among widespread estuary sediment bacteria.</title>
        <authorList>
            <person name="Baker B.J."/>
            <person name="Lazar C.S."/>
            <person name="Teske A.P."/>
            <person name="Dick G.J."/>
        </authorList>
    </citation>
    <scope>NUCLEOTIDE SEQUENCE [LARGE SCALE GENOMIC DNA]</scope>
    <source>
        <strain evidence="1">SM1_77</strain>
    </source>
</reference>
<dbReference type="SUPFAM" id="SSF64076">
    <property type="entry name" value="MTH938-like"/>
    <property type="match status" value="1"/>
</dbReference>
<gene>
    <name evidence="1" type="ORF">AMJ74_01245</name>
</gene>
<protein>
    <submittedName>
        <fullName evidence="1">Uncharacterized protein</fullName>
    </submittedName>
</protein>
<accession>A0A0S8K112</accession>
<dbReference type="PANTHER" id="PTHR15811">
    <property type="entry name" value="MTH938 DOMAIN-CONTAINING PROTEIN"/>
    <property type="match status" value="1"/>
</dbReference>
<dbReference type="PANTHER" id="PTHR15811:SF5">
    <property type="entry name" value="MTH938 DOMAIN-CONTAINING PROTEIN"/>
    <property type="match status" value="1"/>
</dbReference>
<dbReference type="InterPro" id="IPR007523">
    <property type="entry name" value="NDUFAF3/AAMDC"/>
</dbReference>
<dbReference type="EMBL" id="LJVE01000012">
    <property type="protein sequence ID" value="KPL15528.1"/>
    <property type="molecule type" value="Genomic_DNA"/>
</dbReference>
<evidence type="ECO:0000313" key="1">
    <source>
        <dbReference type="EMBL" id="KPL15528.1"/>
    </source>
</evidence>
<proteinExistence type="predicted"/>